<accession>A0A2S8B0T4</accession>
<dbReference type="GO" id="GO:0006826">
    <property type="term" value="P:iron ion transport"/>
    <property type="evidence" value="ECO:0007669"/>
    <property type="project" value="UniProtKB-KW"/>
</dbReference>
<dbReference type="Pfam" id="PF07715">
    <property type="entry name" value="Plug"/>
    <property type="match status" value="1"/>
</dbReference>
<sequence>MSLKQCYIKVLPFARIYYYINVYKKHSGRGAMRAYQTLNSVLRLSTAIGLATVMASTAYAQEAEPAEAAQSSDAGLTDIVVTATKTTGNLQDTAAAITSVTGDTLVAQGVVDIRGVQNLVPSVRFQPQNAATEIYLRGVGSTIDLPNIESPTSLNFNGIYIPREVSAMPFFDMQGVEVLPGPQGTLYGRGSLGGIVNASFARPTNSNEGAVLAEVGNFSLIHGSAMVNFAASPELAVRFAADYTYRDGYQKSGASSADDFAGRLSLDYKPNDTVGLYIWGQYVKRSGDSTNPVTIGVDPVTGAYSPGRFLRSNPWDDTRTPAMLALPANPNLPPPVAPSALPTSGETFLTGAELTIDLGGATITYIPSYMRAHVDVDYFFGAYQTDKSDRARQWTQELRLAGDVGPVEYLAGLYAYRIKTSGTFNVAGFPVADVDANRLKGYAIFGEAKINATDALSFTLGGRVSWDDRDGRGSYTGFEGGNFVVGVPYSYQRDFNHADFKVAVQYEVNPDINLYAAIQSGYQPGTFNTYRDRPGVTNAIAPAKLLAYTAGIKTRSLDNRLQINSEFFYYNYSDLFASAYNSVLNTTQTFNAQKVEIYGNQLDILFKVTPNDQLSLNVGYLHARNKRFFLPDGSANFNGLQLQYAPDWTVGASYYHDFELAGGSYIRAFVNSRFESAFYSDYSHVPGGRQSSYTKTDASITYYSADESWSIGAWIKNIEDEAVLAATAVGSGSPLQAFGATTNLEPPRTYGLRASVKF</sequence>
<evidence type="ECO:0000256" key="9">
    <source>
        <dbReference type="ARBA" id="ARBA00023136"/>
    </source>
</evidence>
<reference evidence="16" key="1">
    <citation type="submission" date="2017-11" db="EMBL/GenBank/DDBJ databases">
        <title>The complete genome sequence of Sphingopyxis pomeranensis sp. nov. strain WS5A3p.</title>
        <authorList>
            <person name="Kaminski M.A."/>
        </authorList>
    </citation>
    <scope>NUCLEOTIDE SEQUENCE [LARGE SCALE GENOMIC DNA]</scope>
    <source>
        <strain evidence="16">WS5A3p</strain>
    </source>
</reference>
<keyword evidence="9 11" id="KW-0472">Membrane</keyword>
<feature type="domain" description="TonB-dependent receptor-like beta-barrel" evidence="13">
    <location>
        <begin position="313"/>
        <end position="718"/>
    </location>
</feature>
<dbReference type="Pfam" id="PF00593">
    <property type="entry name" value="TonB_dep_Rec_b-barrel"/>
    <property type="match status" value="1"/>
</dbReference>
<keyword evidence="5 11" id="KW-0812">Transmembrane</keyword>
<organism evidence="15 16">
    <name type="scientific">Sphingopyxis lindanitolerans</name>
    <dbReference type="NCBI Taxonomy" id="2054227"/>
    <lineage>
        <taxon>Bacteria</taxon>
        <taxon>Pseudomonadati</taxon>
        <taxon>Pseudomonadota</taxon>
        <taxon>Alphaproteobacteria</taxon>
        <taxon>Sphingomonadales</taxon>
        <taxon>Sphingomonadaceae</taxon>
        <taxon>Sphingopyxis</taxon>
    </lineage>
</organism>
<evidence type="ECO:0000256" key="4">
    <source>
        <dbReference type="ARBA" id="ARBA00022496"/>
    </source>
</evidence>
<evidence type="ECO:0000256" key="5">
    <source>
        <dbReference type="ARBA" id="ARBA00022692"/>
    </source>
</evidence>
<evidence type="ECO:0000256" key="8">
    <source>
        <dbReference type="ARBA" id="ARBA00023077"/>
    </source>
</evidence>
<dbReference type="PROSITE" id="PS52016">
    <property type="entry name" value="TONB_DEPENDENT_REC_3"/>
    <property type="match status" value="1"/>
</dbReference>
<evidence type="ECO:0000256" key="2">
    <source>
        <dbReference type="ARBA" id="ARBA00022448"/>
    </source>
</evidence>
<protein>
    <recommendedName>
        <fullName evidence="17">TonB-dependent receptor</fullName>
    </recommendedName>
</protein>
<keyword evidence="6" id="KW-0408">Iron</keyword>
<name>A0A2S8B0T4_9SPHN</name>
<dbReference type="SUPFAM" id="SSF56935">
    <property type="entry name" value="Porins"/>
    <property type="match status" value="1"/>
</dbReference>
<evidence type="ECO:0000256" key="11">
    <source>
        <dbReference type="PROSITE-ProRule" id="PRU01360"/>
    </source>
</evidence>
<evidence type="ECO:0008006" key="17">
    <source>
        <dbReference type="Google" id="ProtNLM"/>
    </source>
</evidence>
<dbReference type="GO" id="GO:0009279">
    <property type="term" value="C:cell outer membrane"/>
    <property type="evidence" value="ECO:0007669"/>
    <property type="project" value="UniProtKB-SubCell"/>
</dbReference>
<dbReference type="Gene3D" id="2.40.170.20">
    <property type="entry name" value="TonB-dependent receptor, beta-barrel domain"/>
    <property type="match status" value="1"/>
</dbReference>
<evidence type="ECO:0000313" key="15">
    <source>
        <dbReference type="EMBL" id="PQM26015.1"/>
    </source>
</evidence>
<dbReference type="AlphaFoldDB" id="A0A2S8B0T4"/>
<keyword evidence="10 11" id="KW-0998">Cell outer membrane</keyword>
<dbReference type="InterPro" id="IPR000531">
    <property type="entry name" value="Beta-barrel_TonB"/>
</dbReference>
<keyword evidence="3 11" id="KW-1134">Transmembrane beta strand</keyword>
<evidence type="ECO:0000256" key="10">
    <source>
        <dbReference type="ARBA" id="ARBA00023237"/>
    </source>
</evidence>
<keyword evidence="8 12" id="KW-0798">TonB box</keyword>
<dbReference type="InterPro" id="IPR036942">
    <property type="entry name" value="Beta-barrel_TonB_sf"/>
</dbReference>
<evidence type="ECO:0000313" key="16">
    <source>
        <dbReference type="Proteomes" id="UP000238954"/>
    </source>
</evidence>
<comment type="caution">
    <text evidence="15">The sequence shown here is derived from an EMBL/GenBank/DDBJ whole genome shotgun (WGS) entry which is preliminary data.</text>
</comment>
<keyword evidence="2 11" id="KW-0813">Transport</keyword>
<keyword evidence="7" id="KW-0406">Ion transport</keyword>
<dbReference type="Proteomes" id="UP000238954">
    <property type="component" value="Chromosome"/>
</dbReference>
<feature type="domain" description="TonB-dependent receptor plug" evidence="14">
    <location>
        <begin position="90"/>
        <end position="195"/>
    </location>
</feature>
<evidence type="ECO:0000259" key="13">
    <source>
        <dbReference type="Pfam" id="PF00593"/>
    </source>
</evidence>
<evidence type="ECO:0000259" key="14">
    <source>
        <dbReference type="Pfam" id="PF07715"/>
    </source>
</evidence>
<evidence type="ECO:0000256" key="12">
    <source>
        <dbReference type="RuleBase" id="RU003357"/>
    </source>
</evidence>
<dbReference type="PANTHER" id="PTHR32552">
    <property type="entry name" value="FERRICHROME IRON RECEPTOR-RELATED"/>
    <property type="match status" value="1"/>
</dbReference>
<dbReference type="EMBL" id="PHFW01000003">
    <property type="protein sequence ID" value="PQM26015.1"/>
    <property type="molecule type" value="Genomic_DNA"/>
</dbReference>
<evidence type="ECO:0000256" key="6">
    <source>
        <dbReference type="ARBA" id="ARBA00023004"/>
    </source>
</evidence>
<evidence type="ECO:0000256" key="1">
    <source>
        <dbReference type="ARBA" id="ARBA00004571"/>
    </source>
</evidence>
<dbReference type="InterPro" id="IPR039426">
    <property type="entry name" value="TonB-dep_rcpt-like"/>
</dbReference>
<keyword evidence="16" id="KW-1185">Reference proteome</keyword>
<evidence type="ECO:0000256" key="3">
    <source>
        <dbReference type="ARBA" id="ARBA00022452"/>
    </source>
</evidence>
<gene>
    <name evidence="15" type="ORF">CVO77_12990</name>
</gene>
<proteinExistence type="inferred from homology"/>
<dbReference type="PANTHER" id="PTHR32552:SF81">
    <property type="entry name" value="TONB-DEPENDENT OUTER MEMBRANE RECEPTOR"/>
    <property type="match status" value="1"/>
</dbReference>
<dbReference type="InterPro" id="IPR012910">
    <property type="entry name" value="Plug_dom"/>
</dbReference>
<comment type="similarity">
    <text evidence="11 12">Belongs to the TonB-dependent receptor family.</text>
</comment>
<comment type="subcellular location">
    <subcellularLocation>
        <location evidence="1 11">Cell outer membrane</location>
        <topology evidence="1 11">Multi-pass membrane protein</topology>
    </subcellularLocation>
</comment>
<keyword evidence="4" id="KW-0410">Iron transport</keyword>
<evidence type="ECO:0000256" key="7">
    <source>
        <dbReference type="ARBA" id="ARBA00023065"/>
    </source>
</evidence>